<feature type="transmembrane region" description="Helical" evidence="7">
    <location>
        <begin position="51"/>
        <end position="72"/>
    </location>
</feature>
<sequence length="415" mass="45454">MSKLKISEDWTSTIVGWFIILLVVFQLKPHWPSFSWPNADVLMNKVFTLDNVGHALIVFCFMFLMALIAGLLTGKKLKMIAASFPVVFFLTLLAMVVGGNKFLKDWGFETVIFSLLIGLFISNIFSIPKWLKESLSSELFVKIGLVLLGTTVLFDDLLKAGALGLIQSCVVVFTVWNFCFWLCRKMKIDKEMSLMLSSAVSICGVSAAVATAGAIKGDKTKLSYVVSLVLVVAVPMILIMPGLAKLMGLPEDMAGAWIGGTIDTTGAVAATGAIYGEVALQTSTIVKFSQNVLLGVAAFLISIYWSYSKKEVAEEKPTLKVIWLRFPKFVLGFVAASLIFSFFVAPEVVSDAKPILKNIQGMWFALAFMSIGLETDFKSLITSENRRSTYAFLGAQAFNVVFTLLVAWILFGLIA</sequence>
<comment type="subcellular location">
    <subcellularLocation>
        <location evidence="1">Cell membrane</location>
        <topology evidence="1">Multi-pass membrane protein</topology>
    </subcellularLocation>
</comment>
<evidence type="ECO:0000313" key="9">
    <source>
        <dbReference type="Proteomes" id="UP000270673"/>
    </source>
</evidence>
<keyword evidence="5 7" id="KW-1133">Transmembrane helix</keyword>
<organism evidence="8 9">
    <name type="scientific">Butyricimonas faecalis</name>
    <dbReference type="NCBI Taxonomy" id="2093856"/>
    <lineage>
        <taxon>Bacteria</taxon>
        <taxon>Pseudomonadati</taxon>
        <taxon>Bacteroidota</taxon>
        <taxon>Bacteroidia</taxon>
        <taxon>Bacteroidales</taxon>
        <taxon>Odoribacteraceae</taxon>
        <taxon>Butyricimonas</taxon>
    </lineage>
</organism>
<feature type="transmembrane region" description="Helical" evidence="7">
    <location>
        <begin position="139"/>
        <end position="154"/>
    </location>
</feature>
<gene>
    <name evidence="8" type="ORF">D8S85_18515</name>
</gene>
<evidence type="ECO:0000256" key="3">
    <source>
        <dbReference type="ARBA" id="ARBA00022475"/>
    </source>
</evidence>
<dbReference type="KEGG" id="buy:D8S85_18515"/>
<feature type="transmembrane region" description="Helical" evidence="7">
    <location>
        <begin position="256"/>
        <end position="276"/>
    </location>
</feature>
<feature type="transmembrane region" description="Helical" evidence="7">
    <location>
        <begin position="12"/>
        <end position="31"/>
    </location>
</feature>
<reference evidence="8 9" key="1">
    <citation type="submission" date="2018-10" db="EMBL/GenBank/DDBJ databases">
        <title>Butyricimonas faecalis sp. nov., isolated from human faeces and emended description of the genus Butyricimonas.</title>
        <authorList>
            <person name="Le Roy T."/>
            <person name="Van der Smissen P."/>
            <person name="Paquot A."/>
            <person name="Delzenne N."/>
            <person name="Muccioli G."/>
            <person name="Collet J.-F."/>
            <person name="Cani P.D."/>
        </authorList>
    </citation>
    <scope>NUCLEOTIDE SEQUENCE [LARGE SCALE GENOMIC DNA]</scope>
    <source>
        <strain evidence="8 9">H184</strain>
    </source>
</reference>
<dbReference type="RefSeq" id="WP_106481894.1">
    <property type="nucleotide sequence ID" value="NZ_CP032819.1"/>
</dbReference>
<evidence type="ECO:0000256" key="7">
    <source>
        <dbReference type="SAM" id="Phobius"/>
    </source>
</evidence>
<comment type="similarity">
    <text evidence="2">Belongs to the UPF0324 family.</text>
</comment>
<feature type="transmembrane region" description="Helical" evidence="7">
    <location>
        <begin position="160"/>
        <end position="182"/>
    </location>
</feature>
<dbReference type="PANTHER" id="PTHR30106:SF1">
    <property type="entry name" value="UPF0324 MEMBRANE PROTEIN FN0533"/>
    <property type="match status" value="1"/>
</dbReference>
<dbReference type="GO" id="GO:0005886">
    <property type="term" value="C:plasma membrane"/>
    <property type="evidence" value="ECO:0007669"/>
    <property type="project" value="UniProtKB-SubCell"/>
</dbReference>
<evidence type="ECO:0000256" key="2">
    <source>
        <dbReference type="ARBA" id="ARBA00007977"/>
    </source>
</evidence>
<protein>
    <submittedName>
        <fullName evidence="8">Putative sulfate exporter family transporter</fullName>
    </submittedName>
</protein>
<dbReference type="Proteomes" id="UP000270673">
    <property type="component" value="Chromosome"/>
</dbReference>
<dbReference type="PANTHER" id="PTHR30106">
    <property type="entry name" value="INNER MEMBRANE PROTEIN YEIH-RELATED"/>
    <property type="match status" value="1"/>
</dbReference>
<keyword evidence="3" id="KW-1003">Cell membrane</keyword>
<evidence type="ECO:0000313" key="8">
    <source>
        <dbReference type="EMBL" id="AZS31343.1"/>
    </source>
</evidence>
<feature type="transmembrane region" description="Helical" evidence="7">
    <location>
        <begin position="288"/>
        <end position="308"/>
    </location>
</feature>
<keyword evidence="6 7" id="KW-0472">Membrane</keyword>
<evidence type="ECO:0000256" key="5">
    <source>
        <dbReference type="ARBA" id="ARBA00022989"/>
    </source>
</evidence>
<evidence type="ECO:0000256" key="4">
    <source>
        <dbReference type="ARBA" id="ARBA00022692"/>
    </source>
</evidence>
<keyword evidence="4 7" id="KW-0812">Transmembrane</keyword>
<proteinExistence type="inferred from homology"/>
<feature type="transmembrane region" description="Helical" evidence="7">
    <location>
        <begin position="79"/>
        <end position="100"/>
    </location>
</feature>
<accession>A0A3S9VXV4</accession>
<dbReference type="OrthoDB" id="9766798at2"/>
<feature type="transmembrane region" description="Helical" evidence="7">
    <location>
        <begin position="389"/>
        <end position="414"/>
    </location>
</feature>
<feature type="transmembrane region" description="Helical" evidence="7">
    <location>
        <begin position="194"/>
        <end position="215"/>
    </location>
</feature>
<keyword evidence="9" id="KW-1185">Reference proteome</keyword>
<dbReference type="EMBL" id="CP032819">
    <property type="protein sequence ID" value="AZS31343.1"/>
    <property type="molecule type" value="Genomic_DNA"/>
</dbReference>
<dbReference type="InterPro" id="IPR018383">
    <property type="entry name" value="UPF0324_pro"/>
</dbReference>
<evidence type="ECO:0000256" key="6">
    <source>
        <dbReference type="ARBA" id="ARBA00023136"/>
    </source>
</evidence>
<feature type="transmembrane region" description="Helical" evidence="7">
    <location>
        <begin position="329"/>
        <end position="349"/>
    </location>
</feature>
<feature type="transmembrane region" description="Helical" evidence="7">
    <location>
        <begin position="106"/>
        <end position="127"/>
    </location>
</feature>
<dbReference type="AlphaFoldDB" id="A0A3S9VXV4"/>
<evidence type="ECO:0000256" key="1">
    <source>
        <dbReference type="ARBA" id="ARBA00004651"/>
    </source>
</evidence>
<dbReference type="Pfam" id="PF03601">
    <property type="entry name" value="Cons_hypoth698"/>
    <property type="match status" value="1"/>
</dbReference>
<feature type="transmembrane region" description="Helical" evidence="7">
    <location>
        <begin position="221"/>
        <end position="244"/>
    </location>
</feature>
<name>A0A3S9VXV4_9BACT</name>